<feature type="transmembrane region" description="Helical" evidence="6">
    <location>
        <begin position="132"/>
        <end position="155"/>
    </location>
</feature>
<proteinExistence type="predicted"/>
<evidence type="ECO:0000313" key="8">
    <source>
        <dbReference type="Proteomes" id="UP001162891"/>
    </source>
</evidence>
<feature type="transmembrane region" description="Helical" evidence="6">
    <location>
        <begin position="94"/>
        <end position="112"/>
    </location>
</feature>
<keyword evidence="8" id="KW-1185">Reference proteome</keyword>
<keyword evidence="2" id="KW-1003">Cell membrane</keyword>
<dbReference type="RefSeq" id="WP_248358382.1">
    <property type="nucleotide sequence ID" value="NZ_AP025591.1"/>
</dbReference>
<feature type="transmembrane region" description="Helical" evidence="6">
    <location>
        <begin position="23"/>
        <end position="43"/>
    </location>
</feature>
<feature type="transmembrane region" description="Helical" evidence="6">
    <location>
        <begin position="298"/>
        <end position="323"/>
    </location>
</feature>
<protein>
    <recommendedName>
        <fullName evidence="9">Flippase-like domain-containing protein</fullName>
    </recommendedName>
</protein>
<dbReference type="InterPro" id="IPR022791">
    <property type="entry name" value="L-PG_synthase/AglD"/>
</dbReference>
<name>A0ABM7WQA2_9BACT</name>
<dbReference type="PANTHER" id="PTHR39087">
    <property type="entry name" value="UPF0104 MEMBRANE PROTEIN MJ1595"/>
    <property type="match status" value="1"/>
</dbReference>
<gene>
    <name evidence="7" type="ORF">AMOR_06480</name>
</gene>
<accession>A0ABM7WQA2</accession>
<evidence type="ECO:0000256" key="5">
    <source>
        <dbReference type="ARBA" id="ARBA00023136"/>
    </source>
</evidence>
<keyword evidence="5 6" id="KW-0472">Membrane</keyword>
<sequence>MSGRLARVEALAGPQRNRARRTALRLLGLAVIVAFAALAARHVDLGGVLAVLARADPILVLLACGANVLSLALHSKRWASVVQPPGARLRFRDAFAAVTAGFAAGVVLPARAGDVLRAALLARRARLSTASLLAAAALDYVVGSAALVPLLALLAVGTPLPGWARTALLAFTAVAAAGLVAAFVLRPSHRTTVAPAAPKGGHRLALVARLRAGLSATHDPGALGRAFAWGVAGWMAEVLIALLALAALGLPTTLAAAALAVLASTAANIVAISPGNTGPFELAVVVALAGLGVDREPAVAFALLYHFVHLAPVTLIGGGLLLVEARRDEGLGEDALPGP</sequence>
<evidence type="ECO:0000256" key="3">
    <source>
        <dbReference type="ARBA" id="ARBA00022692"/>
    </source>
</evidence>
<keyword evidence="3 6" id="KW-0812">Transmembrane</keyword>
<dbReference type="PANTHER" id="PTHR39087:SF2">
    <property type="entry name" value="UPF0104 MEMBRANE PROTEIN MJ1595"/>
    <property type="match status" value="1"/>
</dbReference>
<feature type="transmembrane region" description="Helical" evidence="6">
    <location>
        <begin position="55"/>
        <end position="73"/>
    </location>
</feature>
<dbReference type="EMBL" id="AP025591">
    <property type="protein sequence ID" value="BDG01652.1"/>
    <property type="molecule type" value="Genomic_DNA"/>
</dbReference>
<organism evidence="7 8">
    <name type="scientific">Anaeromyxobacter oryzae</name>
    <dbReference type="NCBI Taxonomy" id="2918170"/>
    <lineage>
        <taxon>Bacteria</taxon>
        <taxon>Pseudomonadati</taxon>
        <taxon>Myxococcota</taxon>
        <taxon>Myxococcia</taxon>
        <taxon>Myxococcales</taxon>
        <taxon>Cystobacterineae</taxon>
        <taxon>Anaeromyxobacteraceae</taxon>
        <taxon>Anaeromyxobacter</taxon>
    </lineage>
</organism>
<keyword evidence="4 6" id="KW-1133">Transmembrane helix</keyword>
<comment type="subcellular location">
    <subcellularLocation>
        <location evidence="1">Cell membrane</location>
        <topology evidence="1">Multi-pass membrane protein</topology>
    </subcellularLocation>
</comment>
<evidence type="ECO:0000256" key="6">
    <source>
        <dbReference type="SAM" id="Phobius"/>
    </source>
</evidence>
<evidence type="ECO:0000256" key="1">
    <source>
        <dbReference type="ARBA" id="ARBA00004651"/>
    </source>
</evidence>
<evidence type="ECO:0008006" key="9">
    <source>
        <dbReference type="Google" id="ProtNLM"/>
    </source>
</evidence>
<evidence type="ECO:0000313" key="7">
    <source>
        <dbReference type="EMBL" id="BDG01652.1"/>
    </source>
</evidence>
<evidence type="ECO:0000256" key="4">
    <source>
        <dbReference type="ARBA" id="ARBA00022989"/>
    </source>
</evidence>
<reference evidence="8" key="1">
    <citation type="journal article" date="2022" name="Int. J. Syst. Evol. Microbiol.">
        <title>Anaeromyxobacter oryzae sp. nov., Anaeromyxobacter diazotrophicus sp. nov. and Anaeromyxobacter paludicola sp. nov., isolated from paddy soils.</title>
        <authorList>
            <person name="Itoh H."/>
            <person name="Xu Z."/>
            <person name="Mise K."/>
            <person name="Masuda Y."/>
            <person name="Ushijima N."/>
            <person name="Hayakawa C."/>
            <person name="Shiratori Y."/>
            <person name="Senoo K."/>
        </authorList>
    </citation>
    <scope>NUCLEOTIDE SEQUENCE [LARGE SCALE GENOMIC DNA]</scope>
    <source>
        <strain evidence="8">Red232</strain>
    </source>
</reference>
<dbReference type="Pfam" id="PF03706">
    <property type="entry name" value="LPG_synthase_TM"/>
    <property type="match status" value="1"/>
</dbReference>
<evidence type="ECO:0000256" key="2">
    <source>
        <dbReference type="ARBA" id="ARBA00022475"/>
    </source>
</evidence>
<dbReference type="Proteomes" id="UP001162891">
    <property type="component" value="Chromosome"/>
</dbReference>
<feature type="transmembrane region" description="Helical" evidence="6">
    <location>
        <begin position="167"/>
        <end position="185"/>
    </location>
</feature>
<dbReference type="NCBIfam" id="TIGR00374">
    <property type="entry name" value="flippase-like domain"/>
    <property type="match status" value="1"/>
</dbReference>